<feature type="compositionally biased region" description="Basic and acidic residues" evidence="7">
    <location>
        <begin position="328"/>
        <end position="343"/>
    </location>
</feature>
<evidence type="ECO:0000256" key="6">
    <source>
        <dbReference type="ARBA" id="ARBA00023136"/>
    </source>
</evidence>
<feature type="transmembrane region" description="Helical" evidence="8">
    <location>
        <begin position="131"/>
        <end position="150"/>
    </location>
</feature>
<dbReference type="Gene3D" id="1.10.3730.20">
    <property type="match status" value="1"/>
</dbReference>
<evidence type="ECO:0000259" key="9">
    <source>
        <dbReference type="Pfam" id="PF00892"/>
    </source>
</evidence>
<evidence type="ECO:0000256" key="3">
    <source>
        <dbReference type="ARBA" id="ARBA00022475"/>
    </source>
</evidence>
<gene>
    <name evidence="10" type="ORF">SAMN04488035_1375</name>
</gene>
<organism evidence="10 11">
    <name type="scientific">Flavimobilis marinus</name>
    <dbReference type="NCBI Taxonomy" id="285351"/>
    <lineage>
        <taxon>Bacteria</taxon>
        <taxon>Bacillati</taxon>
        <taxon>Actinomycetota</taxon>
        <taxon>Actinomycetes</taxon>
        <taxon>Micrococcales</taxon>
        <taxon>Jonesiaceae</taxon>
        <taxon>Flavimobilis</taxon>
    </lineage>
</organism>
<keyword evidence="6 8" id="KW-0472">Membrane</keyword>
<dbReference type="InterPro" id="IPR000620">
    <property type="entry name" value="EamA_dom"/>
</dbReference>
<evidence type="ECO:0000256" key="4">
    <source>
        <dbReference type="ARBA" id="ARBA00022692"/>
    </source>
</evidence>
<reference evidence="11" key="1">
    <citation type="submission" date="2016-10" db="EMBL/GenBank/DDBJ databases">
        <authorList>
            <person name="Varghese N."/>
            <person name="Submissions S."/>
        </authorList>
    </citation>
    <scope>NUCLEOTIDE SEQUENCE [LARGE SCALE GENOMIC DNA]</scope>
    <source>
        <strain evidence="11">DSM 19083</strain>
    </source>
</reference>
<dbReference type="Pfam" id="PF00892">
    <property type="entry name" value="EamA"/>
    <property type="match status" value="2"/>
</dbReference>
<comment type="subcellular location">
    <subcellularLocation>
        <location evidence="1">Cell membrane</location>
        <topology evidence="1">Multi-pass membrane protein</topology>
    </subcellularLocation>
</comment>
<feature type="transmembrane region" description="Helical" evidence="8">
    <location>
        <begin position="269"/>
        <end position="286"/>
    </location>
</feature>
<dbReference type="InterPro" id="IPR037185">
    <property type="entry name" value="EmrE-like"/>
</dbReference>
<evidence type="ECO:0000256" key="1">
    <source>
        <dbReference type="ARBA" id="ARBA00004651"/>
    </source>
</evidence>
<evidence type="ECO:0000256" key="7">
    <source>
        <dbReference type="SAM" id="MobiDB-lite"/>
    </source>
</evidence>
<feature type="transmembrane region" description="Helical" evidence="8">
    <location>
        <begin position="246"/>
        <end position="263"/>
    </location>
</feature>
<dbReference type="PANTHER" id="PTHR32322">
    <property type="entry name" value="INNER MEMBRANE TRANSPORTER"/>
    <property type="match status" value="1"/>
</dbReference>
<dbReference type="InterPro" id="IPR050638">
    <property type="entry name" value="AA-Vitamin_Transporters"/>
</dbReference>
<keyword evidence="3" id="KW-1003">Cell membrane</keyword>
<name>A0A1I2FLV8_9MICO</name>
<evidence type="ECO:0000256" key="5">
    <source>
        <dbReference type="ARBA" id="ARBA00022989"/>
    </source>
</evidence>
<feature type="transmembrane region" description="Helical" evidence="8">
    <location>
        <begin position="106"/>
        <end position="124"/>
    </location>
</feature>
<dbReference type="OrthoDB" id="9794287at2"/>
<dbReference type="PANTHER" id="PTHR32322:SF18">
    <property type="entry name" value="S-ADENOSYLMETHIONINE_S-ADENOSYLHOMOCYSTEINE TRANSPORTER"/>
    <property type="match status" value="1"/>
</dbReference>
<evidence type="ECO:0000256" key="2">
    <source>
        <dbReference type="ARBA" id="ARBA00007362"/>
    </source>
</evidence>
<dbReference type="Proteomes" id="UP000198520">
    <property type="component" value="Unassembled WGS sequence"/>
</dbReference>
<keyword evidence="5 8" id="KW-1133">Transmembrane helix</keyword>
<feature type="domain" description="EamA" evidence="9">
    <location>
        <begin position="156"/>
        <end position="286"/>
    </location>
</feature>
<dbReference type="RefSeq" id="WP_093376458.1">
    <property type="nucleotide sequence ID" value="NZ_BNAN01000002.1"/>
</dbReference>
<dbReference type="GO" id="GO:0005886">
    <property type="term" value="C:plasma membrane"/>
    <property type="evidence" value="ECO:0007669"/>
    <property type="project" value="UniProtKB-SubCell"/>
</dbReference>
<evidence type="ECO:0000313" key="11">
    <source>
        <dbReference type="Proteomes" id="UP000198520"/>
    </source>
</evidence>
<evidence type="ECO:0000313" key="10">
    <source>
        <dbReference type="EMBL" id="SFF05758.1"/>
    </source>
</evidence>
<keyword evidence="11" id="KW-1185">Reference proteome</keyword>
<feature type="region of interest" description="Disordered" evidence="7">
    <location>
        <begin position="291"/>
        <end position="349"/>
    </location>
</feature>
<dbReference type="EMBL" id="FONZ01000002">
    <property type="protein sequence ID" value="SFF05758.1"/>
    <property type="molecule type" value="Genomic_DNA"/>
</dbReference>
<feature type="compositionally biased region" description="Basic and acidic residues" evidence="7">
    <location>
        <begin position="294"/>
        <end position="317"/>
    </location>
</feature>
<protein>
    <submittedName>
        <fullName evidence="10">Permease of the drug/metabolite transporter (DMT) superfamily</fullName>
    </submittedName>
</protein>
<feature type="transmembrane region" description="Helical" evidence="8">
    <location>
        <begin position="42"/>
        <end position="61"/>
    </location>
</feature>
<evidence type="ECO:0000256" key="8">
    <source>
        <dbReference type="SAM" id="Phobius"/>
    </source>
</evidence>
<accession>A0A1I2FLV8</accession>
<proteinExistence type="inferred from homology"/>
<sequence>MTSPTPSSLTLRRGVVRAGLAALLFGASTPFAAQLARDINPFTLAGLLYLGAALAVLPVSLRHRPDPAALRRGAPRLATAVVLGGAVGPVLLALGLRYTTGANASLLLNLELVFTIVIAGLVFREHIGRRVAVGAGLVAVASLVLSGPGATADLRTGAALIALACVCWAVDNSVTAELDELAPAHITLAKGLVAGGVNTAIGLSVASAPALPALGAALVIGALGYGLSITLWVAGARDLGAARAQVVFATAPFLGVLVAWTVFREPVTAAAVAALVIAVGGVALVSRSAHEHHHVHEALEHDHEHTHDDGHHDHVHADGFTGRHQHPHTHERIEHSHPHVPDVHHRHAH</sequence>
<keyword evidence="4 8" id="KW-0812">Transmembrane</keyword>
<dbReference type="SUPFAM" id="SSF103481">
    <property type="entry name" value="Multidrug resistance efflux transporter EmrE"/>
    <property type="match status" value="2"/>
</dbReference>
<feature type="domain" description="EamA" evidence="9">
    <location>
        <begin position="14"/>
        <end position="146"/>
    </location>
</feature>
<feature type="transmembrane region" description="Helical" evidence="8">
    <location>
        <begin position="73"/>
        <end position="94"/>
    </location>
</feature>
<dbReference type="AlphaFoldDB" id="A0A1I2FLV8"/>
<feature type="transmembrane region" description="Helical" evidence="8">
    <location>
        <begin position="213"/>
        <end position="234"/>
    </location>
</feature>
<comment type="similarity">
    <text evidence="2">Belongs to the EamA transporter family.</text>
</comment>